<evidence type="ECO:0000313" key="3">
    <source>
        <dbReference type="Proteomes" id="UP000054928"/>
    </source>
</evidence>
<protein>
    <submittedName>
        <fullName evidence="2">Uncharacterized protein</fullName>
    </submittedName>
</protein>
<proteinExistence type="predicted"/>
<feature type="compositionally biased region" description="Basic and acidic residues" evidence="1">
    <location>
        <begin position="267"/>
        <end position="290"/>
    </location>
</feature>
<dbReference type="EMBL" id="CCYD01000482">
    <property type="protein sequence ID" value="CEG40359.1"/>
    <property type="molecule type" value="Genomic_DNA"/>
</dbReference>
<dbReference type="AlphaFoldDB" id="A0A0P1AHW0"/>
<dbReference type="GeneID" id="36405618"/>
<feature type="region of interest" description="Disordered" evidence="1">
    <location>
        <begin position="1"/>
        <end position="25"/>
    </location>
</feature>
<evidence type="ECO:0000256" key="1">
    <source>
        <dbReference type="SAM" id="MobiDB-lite"/>
    </source>
</evidence>
<dbReference type="OMA" id="ELAXELE"/>
<feature type="region of interest" description="Disordered" evidence="1">
    <location>
        <begin position="264"/>
        <end position="290"/>
    </location>
</feature>
<reference evidence="3" key="1">
    <citation type="submission" date="2014-09" db="EMBL/GenBank/DDBJ databases">
        <authorList>
            <person name="Sharma Rahul"/>
            <person name="Thines Marco"/>
        </authorList>
    </citation>
    <scope>NUCLEOTIDE SEQUENCE [LARGE SCALE GENOMIC DNA]</scope>
</reference>
<keyword evidence="3" id="KW-1185">Reference proteome</keyword>
<dbReference type="RefSeq" id="XP_024576728.1">
    <property type="nucleotide sequence ID" value="XM_024726008.1"/>
</dbReference>
<organism evidence="2 3">
    <name type="scientific">Plasmopara halstedii</name>
    <name type="common">Downy mildew of sunflower</name>
    <dbReference type="NCBI Taxonomy" id="4781"/>
    <lineage>
        <taxon>Eukaryota</taxon>
        <taxon>Sar</taxon>
        <taxon>Stramenopiles</taxon>
        <taxon>Oomycota</taxon>
        <taxon>Peronosporomycetes</taxon>
        <taxon>Peronosporales</taxon>
        <taxon>Peronosporaceae</taxon>
        <taxon>Plasmopara</taxon>
    </lineage>
</organism>
<dbReference type="Proteomes" id="UP000054928">
    <property type="component" value="Unassembled WGS sequence"/>
</dbReference>
<name>A0A0P1AHW0_PLAHL</name>
<dbReference type="OrthoDB" id="77195at2759"/>
<accession>A0A0P1AHW0</accession>
<sequence>MSTVPSQETLDYSRPQTWRNLPQQQKRGKKVNYYECRSLSNASAVMRMPPSTYNEAAIAAIPVKLSYDTEAVDAVSTTSNVCVNPMLAARDTKKEGEEEDQKLIDAVCKASLVEYNQREQAFKLYESEASQRAFEHQTTSATLQLAINEAEQRKYAAMQTVIDSKIRAKEMSDKARDATSLYQQKNSERLNKQTELEAIKLRDAQKAELLTVQKRKEEAMQKRTEAEQKAREAMEKAEAMRREAFHAASKVRLYSRKQIENQLSVEETQRERERQRKLDEIEKNKDLAHERKEVAAQKALDAQRRAEELHIKAEQARVGLKAFAPTHSA</sequence>
<evidence type="ECO:0000313" key="2">
    <source>
        <dbReference type="EMBL" id="CEG40359.1"/>
    </source>
</evidence>